<dbReference type="PANTHER" id="PTHR40469">
    <property type="entry name" value="SECRETED GLYCOSYL HYDROLASE"/>
    <property type="match status" value="1"/>
</dbReference>
<dbReference type="InterPro" id="IPR029010">
    <property type="entry name" value="ThuA-like"/>
</dbReference>
<dbReference type="Proteomes" id="UP000520156">
    <property type="component" value="Unassembled WGS sequence"/>
</dbReference>
<dbReference type="AlphaFoldDB" id="A0A7X1KDF8"/>
<evidence type="ECO:0000313" key="3">
    <source>
        <dbReference type="EMBL" id="MBC2653271.1"/>
    </source>
</evidence>
<sequence>MRTIKFLLALAALAISAPVLARAPIDCPLRDAPFSAQSPLIDLLLSPAAKAVLDRETGGRIDKLPPMFLNTQPPTFGAILTLKENATWTGLSPSRLEAVDQALRALPVTPADRAARCARYDNDRPHFNFPRDRGKPRILIFEKINGFKDTPSVEAARAALVAMAQRKGWYIAATQSGGAINPATLRQFDVVFWNNVSGDVLTLSQRRALQRYLERGGGFVAVHGSAGDFNYFWDWYADSLIGARFIGHTLAPQFQNARIVVDQQHPLAATLPADWAMTDEWYSFRGDPRAKGANVLLSLDEASYNPVGPMGTDIRMGSHPLAWTNCIKRGRMFYSAIGHKPETYVEPNHVKLLEAAIEWAATERRACR</sequence>
<comment type="caution">
    <text evidence="3">The sequence shown here is derived from an EMBL/GenBank/DDBJ whole genome shotgun (WGS) entry which is preliminary data.</text>
</comment>
<dbReference type="PANTHER" id="PTHR40469:SF2">
    <property type="entry name" value="GALACTOSE-BINDING DOMAIN-LIKE SUPERFAMILY PROTEIN"/>
    <property type="match status" value="1"/>
</dbReference>
<feature type="domain" description="ThuA-like" evidence="2">
    <location>
        <begin position="137"/>
        <end position="360"/>
    </location>
</feature>
<organism evidence="3 4">
    <name type="scientific">Novosphingobium aerophilum</name>
    <dbReference type="NCBI Taxonomy" id="2839843"/>
    <lineage>
        <taxon>Bacteria</taxon>
        <taxon>Pseudomonadati</taxon>
        <taxon>Pseudomonadota</taxon>
        <taxon>Alphaproteobacteria</taxon>
        <taxon>Sphingomonadales</taxon>
        <taxon>Sphingomonadaceae</taxon>
        <taxon>Novosphingobium</taxon>
    </lineage>
</organism>
<evidence type="ECO:0000313" key="4">
    <source>
        <dbReference type="Proteomes" id="UP000520156"/>
    </source>
</evidence>
<feature type="chain" id="PRO_5031020610" evidence="1">
    <location>
        <begin position="22"/>
        <end position="368"/>
    </location>
</feature>
<keyword evidence="4" id="KW-1185">Reference proteome</keyword>
<evidence type="ECO:0000259" key="2">
    <source>
        <dbReference type="Pfam" id="PF06283"/>
    </source>
</evidence>
<dbReference type="SUPFAM" id="SSF52317">
    <property type="entry name" value="Class I glutamine amidotransferase-like"/>
    <property type="match status" value="1"/>
</dbReference>
<dbReference type="EMBL" id="JACLAU010000041">
    <property type="protein sequence ID" value="MBC2653271.1"/>
    <property type="molecule type" value="Genomic_DNA"/>
</dbReference>
<proteinExistence type="predicted"/>
<protein>
    <submittedName>
        <fullName evidence="3">ThuA domain-containing protein</fullName>
    </submittedName>
</protein>
<name>A0A7X1KDF8_9SPHN</name>
<gene>
    <name evidence="3" type="ORF">H7F49_16400</name>
</gene>
<keyword evidence="1" id="KW-0732">Signal</keyword>
<dbReference type="Gene3D" id="3.40.50.880">
    <property type="match status" value="1"/>
</dbReference>
<feature type="signal peptide" evidence="1">
    <location>
        <begin position="1"/>
        <end position="21"/>
    </location>
</feature>
<dbReference type="Pfam" id="PF06283">
    <property type="entry name" value="ThuA"/>
    <property type="match status" value="1"/>
</dbReference>
<evidence type="ECO:0000256" key="1">
    <source>
        <dbReference type="SAM" id="SignalP"/>
    </source>
</evidence>
<reference evidence="3 4" key="1">
    <citation type="submission" date="2020-08" db="EMBL/GenBank/DDBJ databases">
        <title>The genome sequence of Novosphingobium flavum 4Y4.</title>
        <authorList>
            <person name="Liu Y."/>
        </authorList>
    </citation>
    <scope>NUCLEOTIDE SEQUENCE [LARGE SCALE GENOMIC DNA]</scope>
    <source>
        <strain evidence="3 4">4Y4</strain>
    </source>
</reference>
<accession>A0A7X1KDF8</accession>
<dbReference type="InterPro" id="IPR029062">
    <property type="entry name" value="Class_I_gatase-like"/>
</dbReference>
<dbReference type="RefSeq" id="WP_185684653.1">
    <property type="nucleotide sequence ID" value="NZ_JACLAU010000041.1"/>
</dbReference>